<proteinExistence type="predicted"/>
<keyword evidence="2" id="KW-1185">Reference proteome</keyword>
<reference evidence="1" key="1">
    <citation type="submission" date="2024-07" db="EMBL/GenBank/DDBJ databases">
        <title>A survey of Mimosa microsymbionts across Brazilian biomes reveals a high diversity of Paraburkholderia nodulating endemic species, but also that Cupriavidus is common as a symbiont of widespread species.</title>
        <authorList>
            <person name="Rouws L."/>
            <person name="Barauna A."/>
            <person name="Beukes C."/>
            <person name="Rouws J.R.C."/>
            <person name="De Faria S.M."/>
            <person name="Gross E."/>
            <person name="Bueno Dos Reis Junior F."/>
            <person name="Simon M.F."/>
            <person name="Maluk M."/>
            <person name="Odee D.W."/>
            <person name="Kenicer G."/>
            <person name="Young J.P.W."/>
            <person name="Reis V.M."/>
            <person name="Zilli J."/>
            <person name="James E.K."/>
        </authorList>
    </citation>
    <scope>NUCLEOTIDE SEQUENCE</scope>
    <source>
        <strain evidence="1">EG181B</strain>
    </source>
</reference>
<name>A0ACC6TXC2_9BURK</name>
<evidence type="ECO:0000313" key="1">
    <source>
        <dbReference type="EMBL" id="MEX3931880.1"/>
    </source>
</evidence>
<accession>A0ACC6TXC2</accession>
<gene>
    <name evidence="1" type="ORF">AB4Y32_08705</name>
</gene>
<evidence type="ECO:0000313" key="2">
    <source>
        <dbReference type="Proteomes" id="UP001558850"/>
    </source>
</evidence>
<comment type="caution">
    <text evidence="1">The sequence shown here is derived from an EMBL/GenBank/DDBJ whole genome shotgun (WGS) entry which is preliminary data.</text>
</comment>
<dbReference type="EMBL" id="JBFRCH010000003">
    <property type="protein sequence ID" value="MEX3931880.1"/>
    <property type="molecule type" value="Genomic_DNA"/>
</dbReference>
<protein>
    <submittedName>
        <fullName evidence="1">Uncharacterized protein</fullName>
    </submittedName>
</protein>
<dbReference type="Proteomes" id="UP001558850">
    <property type="component" value="Unassembled WGS sequence"/>
</dbReference>
<organism evidence="1 2">
    <name type="scientific">Paraburkholderia phymatum</name>
    <dbReference type="NCBI Taxonomy" id="148447"/>
    <lineage>
        <taxon>Bacteria</taxon>
        <taxon>Pseudomonadati</taxon>
        <taxon>Pseudomonadota</taxon>
        <taxon>Betaproteobacteria</taxon>
        <taxon>Burkholderiales</taxon>
        <taxon>Burkholderiaceae</taxon>
        <taxon>Paraburkholderia</taxon>
    </lineage>
</organism>
<sequence length="84" mass="9471">MVEYFVSYYDPETKAIKTGFVDARILKGARLNLAVEHEVNADNPIDDEFARRFGGAALLWFATQYPELRDFLQVTDGKGGKVTL</sequence>